<protein>
    <submittedName>
        <fullName evidence="2">Uncharacterized protein</fullName>
    </submittedName>
</protein>
<sequence length="71" mass="8147">MRRGGGGGLEEEEEEEEEEDEAALMFSAFHNILPKKKRINYDRNIETFNLADNSDVFTCSDISESLKQMCK</sequence>
<accession>A0AA36B4C7</accession>
<proteinExistence type="predicted"/>
<keyword evidence="3" id="KW-1185">Reference proteome</keyword>
<reference evidence="2" key="1">
    <citation type="submission" date="2023-08" db="EMBL/GenBank/DDBJ databases">
        <authorList>
            <person name="Alioto T."/>
            <person name="Alioto T."/>
            <person name="Gomez Garrido J."/>
        </authorList>
    </citation>
    <scope>NUCLEOTIDE SEQUENCE</scope>
</reference>
<feature type="region of interest" description="Disordered" evidence="1">
    <location>
        <begin position="1"/>
        <end position="21"/>
    </location>
</feature>
<gene>
    <name evidence="2" type="ORF">OCTVUL_1B011207</name>
</gene>
<feature type="compositionally biased region" description="Acidic residues" evidence="1">
    <location>
        <begin position="9"/>
        <end position="21"/>
    </location>
</feature>
<organism evidence="2 3">
    <name type="scientific">Octopus vulgaris</name>
    <name type="common">Common octopus</name>
    <dbReference type="NCBI Taxonomy" id="6645"/>
    <lineage>
        <taxon>Eukaryota</taxon>
        <taxon>Metazoa</taxon>
        <taxon>Spiralia</taxon>
        <taxon>Lophotrochozoa</taxon>
        <taxon>Mollusca</taxon>
        <taxon>Cephalopoda</taxon>
        <taxon>Coleoidea</taxon>
        <taxon>Octopodiformes</taxon>
        <taxon>Octopoda</taxon>
        <taxon>Incirrata</taxon>
        <taxon>Octopodidae</taxon>
        <taxon>Octopus</taxon>
    </lineage>
</organism>
<dbReference type="Proteomes" id="UP001162480">
    <property type="component" value="Chromosome 8"/>
</dbReference>
<evidence type="ECO:0000256" key="1">
    <source>
        <dbReference type="SAM" id="MobiDB-lite"/>
    </source>
</evidence>
<dbReference type="AlphaFoldDB" id="A0AA36B4C7"/>
<dbReference type="EMBL" id="OX597821">
    <property type="protein sequence ID" value="CAI9726422.1"/>
    <property type="molecule type" value="Genomic_DNA"/>
</dbReference>
<evidence type="ECO:0000313" key="2">
    <source>
        <dbReference type="EMBL" id="CAI9726422.1"/>
    </source>
</evidence>
<evidence type="ECO:0000313" key="3">
    <source>
        <dbReference type="Proteomes" id="UP001162480"/>
    </source>
</evidence>
<name>A0AA36B4C7_OCTVU</name>